<reference evidence="2" key="1">
    <citation type="submission" date="2023-10" db="EMBL/GenBank/DDBJ databases">
        <title>Development of a sustainable strategy for remediation of hydrocarbon-contaminated territories based on the waste exchange concept.</title>
        <authorList>
            <person name="Krivoruchko A."/>
        </authorList>
    </citation>
    <scope>NUCLEOTIDE SEQUENCE</scope>
    <source>
        <strain evidence="2">IEGM 1175</strain>
    </source>
</reference>
<evidence type="ECO:0000313" key="2">
    <source>
        <dbReference type="EMBL" id="MDV6297783.1"/>
    </source>
</evidence>
<comment type="caution">
    <text evidence="2">The sequence shown here is derived from an EMBL/GenBank/DDBJ whole genome shotgun (WGS) entry which is preliminary data.</text>
</comment>
<dbReference type="InterPro" id="IPR008136">
    <property type="entry name" value="CinA_C"/>
</dbReference>
<accession>A0AAE4QV93</accession>
<evidence type="ECO:0000313" key="3">
    <source>
        <dbReference type="Proteomes" id="UP001185873"/>
    </source>
</evidence>
<dbReference type="AlphaFoldDB" id="A0AAE4QV93"/>
<dbReference type="Pfam" id="PF02464">
    <property type="entry name" value="CinA"/>
    <property type="match status" value="1"/>
</dbReference>
<protein>
    <submittedName>
        <fullName evidence="2">Nicotinamide-nucleotide amidohydrolase family protein</fullName>
    </submittedName>
</protein>
<dbReference type="EMBL" id="JAWLKJ010000001">
    <property type="protein sequence ID" value="MDV6297783.1"/>
    <property type="molecule type" value="Genomic_DNA"/>
</dbReference>
<proteinExistence type="predicted"/>
<evidence type="ECO:0000259" key="1">
    <source>
        <dbReference type="Pfam" id="PF02464"/>
    </source>
</evidence>
<dbReference type="Gene3D" id="3.90.950.20">
    <property type="entry name" value="CinA-like"/>
    <property type="match status" value="1"/>
</dbReference>
<gene>
    <name evidence="2" type="ORF">R3P82_01520</name>
</gene>
<dbReference type="InterPro" id="IPR036653">
    <property type="entry name" value="CinA-like_C"/>
</dbReference>
<dbReference type="RefSeq" id="WP_317468352.1">
    <property type="nucleotide sequence ID" value="NZ_JAWLKJ010000001.1"/>
</dbReference>
<name>A0AAE4QV93_9ACTN</name>
<feature type="domain" description="CinA C-terminal" evidence="1">
    <location>
        <begin position="12"/>
        <end position="158"/>
    </location>
</feature>
<dbReference type="NCBIfam" id="TIGR00199">
    <property type="entry name" value="PncC_domain"/>
    <property type="match status" value="1"/>
</dbReference>
<dbReference type="SUPFAM" id="SSF142433">
    <property type="entry name" value="CinA-like"/>
    <property type="match status" value="1"/>
</dbReference>
<sequence length="177" mass="17521">MDPSVAVSPPAAAAVTALRDRGWTLATAESLTAGLLAATVAEVPGASTVLRGGLIVYATDLKHELAGVPTEVLERHGAVSPETARALARGAALRCGADVGVGLTGVAGPEPQEGRPVGTVHVGLTVPGMEPWSVPLALTGDRSRIRTAACAAALELVIAAATGEGTGDDDDGNESGS</sequence>
<organism evidence="2 3">
    <name type="scientific">Dietzia maris</name>
    <dbReference type="NCBI Taxonomy" id="37915"/>
    <lineage>
        <taxon>Bacteria</taxon>
        <taxon>Bacillati</taxon>
        <taxon>Actinomycetota</taxon>
        <taxon>Actinomycetes</taxon>
        <taxon>Mycobacteriales</taxon>
        <taxon>Dietziaceae</taxon>
        <taxon>Dietzia</taxon>
    </lineage>
</organism>
<dbReference type="Proteomes" id="UP001185873">
    <property type="component" value="Unassembled WGS sequence"/>
</dbReference>